<sequence length="223" mass="24897">MQIKIQSKSSTMSSFCSAMAMTMTIVFFFLFLQQTPLMAVAAKLEEDHFIIKNKPTLYEFSSRDEMVHLAGYGEEKLSTVLVTGTVLCEACHQRRRRDPQPELRSWPISGALVSVKCETPCKTKSGTTPATTDEYGDFMIDLPSHLHGVADLQKICTVKVIGIPKESMCRPAFVKKHEHLRLSSVGNGIRTYTAGRIRFQDIMSKPSKSCITRATNTNKQIAS</sequence>
<dbReference type="AlphaFoldDB" id="A0A0D2RDI5"/>
<proteinExistence type="predicted"/>
<accession>A0A0D2RDI5</accession>
<dbReference type="Gramene" id="KJB68538">
    <property type="protein sequence ID" value="KJB68538"/>
    <property type="gene ID" value="B456_010G248800"/>
</dbReference>
<dbReference type="EMBL" id="CM001749">
    <property type="protein sequence ID" value="KJB68538.1"/>
    <property type="molecule type" value="Genomic_DNA"/>
</dbReference>
<name>A0A0D2RDI5_GOSRA</name>
<evidence type="ECO:0000313" key="2">
    <source>
        <dbReference type="Proteomes" id="UP000032304"/>
    </source>
</evidence>
<dbReference type="PANTHER" id="PTHR47273">
    <property type="entry name" value="EXPRESSED PROTEIN"/>
    <property type="match status" value="1"/>
</dbReference>
<dbReference type="Gramene" id="KJB68537">
    <property type="protein sequence ID" value="KJB68537"/>
    <property type="gene ID" value="B456_010G248800"/>
</dbReference>
<evidence type="ECO:0000313" key="1">
    <source>
        <dbReference type="EMBL" id="KJB68537.1"/>
    </source>
</evidence>
<dbReference type="Proteomes" id="UP000032304">
    <property type="component" value="Chromosome 10"/>
</dbReference>
<dbReference type="EMBL" id="CM001749">
    <property type="protein sequence ID" value="KJB68537.1"/>
    <property type="molecule type" value="Genomic_DNA"/>
</dbReference>
<dbReference type="KEGG" id="gra:105774504"/>
<dbReference type="STRING" id="29730.A0A0D2RDI5"/>
<protein>
    <recommendedName>
        <fullName evidence="3">Pollen Ole e 1 allergen and extensin family protein</fullName>
    </recommendedName>
</protein>
<reference evidence="1 2" key="1">
    <citation type="journal article" date="2012" name="Nature">
        <title>Repeated polyploidization of Gossypium genomes and the evolution of spinnable cotton fibres.</title>
        <authorList>
            <person name="Paterson A.H."/>
            <person name="Wendel J.F."/>
            <person name="Gundlach H."/>
            <person name="Guo H."/>
            <person name="Jenkins J."/>
            <person name="Jin D."/>
            <person name="Llewellyn D."/>
            <person name="Showmaker K.C."/>
            <person name="Shu S."/>
            <person name="Udall J."/>
            <person name="Yoo M.J."/>
            <person name="Byers R."/>
            <person name="Chen W."/>
            <person name="Doron-Faigenboim A."/>
            <person name="Duke M.V."/>
            <person name="Gong L."/>
            <person name="Grimwood J."/>
            <person name="Grover C."/>
            <person name="Grupp K."/>
            <person name="Hu G."/>
            <person name="Lee T.H."/>
            <person name="Li J."/>
            <person name="Lin L."/>
            <person name="Liu T."/>
            <person name="Marler B.S."/>
            <person name="Page J.T."/>
            <person name="Roberts A.W."/>
            <person name="Romanel E."/>
            <person name="Sanders W.S."/>
            <person name="Szadkowski E."/>
            <person name="Tan X."/>
            <person name="Tang H."/>
            <person name="Xu C."/>
            <person name="Wang J."/>
            <person name="Wang Z."/>
            <person name="Zhang D."/>
            <person name="Zhang L."/>
            <person name="Ashrafi H."/>
            <person name="Bedon F."/>
            <person name="Bowers J.E."/>
            <person name="Brubaker C.L."/>
            <person name="Chee P.W."/>
            <person name="Das S."/>
            <person name="Gingle A.R."/>
            <person name="Haigler C.H."/>
            <person name="Harker D."/>
            <person name="Hoffmann L.V."/>
            <person name="Hovav R."/>
            <person name="Jones D.C."/>
            <person name="Lemke C."/>
            <person name="Mansoor S."/>
            <person name="ur Rahman M."/>
            <person name="Rainville L.N."/>
            <person name="Rambani A."/>
            <person name="Reddy U.K."/>
            <person name="Rong J.K."/>
            <person name="Saranga Y."/>
            <person name="Scheffler B.E."/>
            <person name="Scheffler J.A."/>
            <person name="Stelly D.M."/>
            <person name="Triplett B.A."/>
            <person name="Van Deynze A."/>
            <person name="Vaslin M.F."/>
            <person name="Waghmare V.N."/>
            <person name="Walford S.A."/>
            <person name="Wright R.J."/>
            <person name="Zaki E.A."/>
            <person name="Zhang T."/>
            <person name="Dennis E.S."/>
            <person name="Mayer K.F."/>
            <person name="Peterson D.G."/>
            <person name="Rokhsar D.S."/>
            <person name="Wang X."/>
            <person name="Schmutz J."/>
        </authorList>
    </citation>
    <scope>NUCLEOTIDE SEQUENCE [LARGE SCALE GENOMIC DNA]</scope>
</reference>
<keyword evidence="2" id="KW-1185">Reference proteome</keyword>
<dbReference type="eggNOG" id="ENOG502S4G1">
    <property type="taxonomic scope" value="Eukaryota"/>
</dbReference>
<dbReference type="Pfam" id="PF01190">
    <property type="entry name" value="Pollen_Ole_e_1"/>
    <property type="match status" value="1"/>
</dbReference>
<gene>
    <name evidence="1" type="ORF">B456_010G248800</name>
</gene>
<organism evidence="1 2">
    <name type="scientific">Gossypium raimondii</name>
    <name type="common">Peruvian cotton</name>
    <name type="synonym">Gossypium klotzschianum subsp. raimondii</name>
    <dbReference type="NCBI Taxonomy" id="29730"/>
    <lineage>
        <taxon>Eukaryota</taxon>
        <taxon>Viridiplantae</taxon>
        <taxon>Streptophyta</taxon>
        <taxon>Embryophyta</taxon>
        <taxon>Tracheophyta</taxon>
        <taxon>Spermatophyta</taxon>
        <taxon>Magnoliopsida</taxon>
        <taxon>eudicotyledons</taxon>
        <taxon>Gunneridae</taxon>
        <taxon>Pentapetalae</taxon>
        <taxon>rosids</taxon>
        <taxon>malvids</taxon>
        <taxon>Malvales</taxon>
        <taxon>Malvaceae</taxon>
        <taxon>Malvoideae</taxon>
        <taxon>Gossypium</taxon>
    </lineage>
</organism>
<dbReference type="OrthoDB" id="744797at2759"/>
<dbReference type="OMA" id="ACHQRRR"/>
<evidence type="ECO:0008006" key="3">
    <source>
        <dbReference type="Google" id="ProtNLM"/>
    </source>
</evidence>
<dbReference type="PANTHER" id="PTHR47273:SF6">
    <property type="entry name" value="POLLEN OLE E 1 ALLERGEN AND EXTENSIN FAMILY PROTEIN"/>
    <property type="match status" value="1"/>
</dbReference>